<dbReference type="Pfam" id="PF05593">
    <property type="entry name" value="RHS_repeat"/>
    <property type="match status" value="2"/>
</dbReference>
<evidence type="ECO:0000256" key="2">
    <source>
        <dbReference type="ARBA" id="ARBA00022525"/>
    </source>
</evidence>
<dbReference type="NCBIfam" id="TIGR03696">
    <property type="entry name" value="Rhs_assc_core"/>
    <property type="match status" value="1"/>
</dbReference>
<keyword evidence="3" id="KW-0677">Repeat</keyword>
<dbReference type="PANTHER" id="PTHR32305:SF15">
    <property type="entry name" value="PROTEIN RHSA-RELATED"/>
    <property type="match status" value="1"/>
</dbReference>
<comment type="subcellular location">
    <subcellularLocation>
        <location evidence="1">Secreted</location>
    </subcellularLocation>
</comment>
<evidence type="ECO:0000313" key="7">
    <source>
        <dbReference type="EMBL" id="KYF98099.1"/>
    </source>
</evidence>
<dbReference type="NCBIfam" id="TIGR01643">
    <property type="entry name" value="YD_repeat_2x"/>
    <property type="match status" value="2"/>
</dbReference>
<evidence type="ECO:0000256" key="1">
    <source>
        <dbReference type="ARBA" id="ARBA00004613"/>
    </source>
</evidence>
<dbReference type="InterPro" id="IPR056823">
    <property type="entry name" value="TEN-like_YD-shell"/>
</dbReference>
<feature type="region of interest" description="Disordered" evidence="5">
    <location>
        <begin position="1821"/>
        <end position="1847"/>
    </location>
</feature>
<organism evidence="7 8">
    <name type="scientific">Sorangium cellulosum</name>
    <name type="common">Polyangium cellulosum</name>
    <dbReference type="NCBI Taxonomy" id="56"/>
    <lineage>
        <taxon>Bacteria</taxon>
        <taxon>Pseudomonadati</taxon>
        <taxon>Myxococcota</taxon>
        <taxon>Polyangia</taxon>
        <taxon>Polyangiales</taxon>
        <taxon>Polyangiaceae</taxon>
        <taxon>Sorangium</taxon>
    </lineage>
</organism>
<dbReference type="InterPro" id="IPR022385">
    <property type="entry name" value="Rhs_assc_core"/>
</dbReference>
<dbReference type="Pfam" id="PF03534">
    <property type="entry name" value="SpvB"/>
    <property type="match status" value="1"/>
</dbReference>
<reference evidence="7 8" key="1">
    <citation type="submission" date="2014-02" db="EMBL/GenBank/DDBJ databases">
        <title>The small core and large imbalanced accessory genome model reveals a collaborative survival strategy of Sorangium cellulosum strains in nature.</title>
        <authorList>
            <person name="Han K."/>
            <person name="Peng R."/>
            <person name="Blom J."/>
            <person name="Li Y.-Z."/>
        </authorList>
    </citation>
    <scope>NUCLEOTIDE SEQUENCE [LARGE SCALE GENOMIC DNA]</scope>
    <source>
        <strain evidence="7 8">So0149</strain>
    </source>
</reference>
<keyword evidence="4" id="KW-0843">Virulence</keyword>
<dbReference type="GO" id="GO:0005737">
    <property type="term" value="C:cytoplasm"/>
    <property type="evidence" value="ECO:0007669"/>
    <property type="project" value="InterPro"/>
</dbReference>
<gene>
    <name evidence="7" type="ORF">BE18_17210</name>
</gene>
<dbReference type="EMBL" id="JEMC01001315">
    <property type="protein sequence ID" value="KYF98099.1"/>
    <property type="molecule type" value="Genomic_DNA"/>
</dbReference>
<dbReference type="InterPro" id="IPR006530">
    <property type="entry name" value="YD"/>
</dbReference>
<dbReference type="InterPro" id="IPR028994">
    <property type="entry name" value="Integrin_alpha_N"/>
</dbReference>
<evidence type="ECO:0000313" key="8">
    <source>
        <dbReference type="Proteomes" id="UP000075515"/>
    </source>
</evidence>
<dbReference type="Gene3D" id="2.180.10.10">
    <property type="entry name" value="RHS repeat-associated core"/>
    <property type="match status" value="2"/>
</dbReference>
<dbReference type="InterPro" id="IPR003284">
    <property type="entry name" value="Sal_SpvB"/>
</dbReference>
<dbReference type="Pfam" id="PF25023">
    <property type="entry name" value="TEN_YD-shell"/>
    <property type="match status" value="1"/>
</dbReference>
<sequence>MFVSCVLAQAGCSCSPELPPVRHHGIIACRTRDTSAPPRAGRPPGVTTVSAGSMAGTFSVTSSGEAVYVMPLTAVPGRAGVEPRLALQFDTSAGEGVLGAGFSMAGLSAITRCPKNLAQDGEIRGVRYDAEDALCLDDKRLVAVGRAAETVEYRTFPDTMVKVVGHYAAEGDAPAEALFFEAMMPSGLVIEYGKSDSGRPLAQGGAARAWLATKARDGRGNAMTYAYCSADAEEGFTAEYAIDEIRYTSFEGEPALAPSRAVRFVYETKELAEVRTRYAAGMALQRSLRLDEIQMLGADDTLVRRYGFTYEISEATKRTLLTEVEECAGDGVCKPPTRFQYSRGEAGFRRIATGVAAPTSRKASPMLFDIDGDGLDDLVVPDVVAGLSTPENPITGWLVARNRGSGGSAAPFAPATLALLEDWAVIADPHGPSDPELLQPELGTALDFNQDGRTDVFLHDVHDTGNTWLVLLTQPDLTFEVHDTGIRRPFPLGVRPAPPGLRLPEGAVHLADVDGDGVPDLIQCDDHSRKLTQNPLEATWTVHRWKPERGGTPAGFDVTGESLEPLNGFPCDMEIQTLDLDADGKVDLVVATVLTFSDGTMLPAPTYGALTRRHDGSWEVFDTELPQPPRGGRTVFLDVNGDGLPDAVQSGFSHGGLRTTLNTGPTFELPAVESLGPAGVLESLGAQDSFFRLAAPLDYDGDGLQDLLMPVPPGMLPGSSLALPSWAILQATGARDGPTFALVDPGIPFEAAVGEAVTLAEPHGPRIGDVDGDGAQDVVLPLGGVFNVFQNLAADRDLLVAVSDGMNAHEPTDAGFVPNVSVSYGHLTDASITDGTAAGAPERESMLYVSRDDAANACEYPRRCAVGPRRVVSGYALNNGADRPRRFEVRYLDGRYHRLGRGFLGFGERVVVEVDTGAATAERYDNVTFDEELEVFPFAGQVAREWRWAPGLPDQPRPEQIELSFLDVTREMVPTNDGASYFTLPTERRFRRAQGVYPPDGGEAPTVEAYVEQIASGGEPGGGATILRDTAAKVTDFDAFGNVRAEEVSTRGVDLALETTRTFKNDTDRWVLGQLQTEEACSAAAGLSQCRLLARTTTIYGEIETESIDSDDGIPDTKLDVAIARDDFGNVTGVTADDAFGHHRAWSTTYDAEGIFPETHVNPAGHTTRVAFDEGLGELVERVDPNGLVTEWRHDGFGRLGLEIRPDGTQTAIALSRTKDGGPDRDAWRVVQRTTTAGGADDTVEVDSLGRPIRWFWYGPSVEGATGEPRRLMQEIAYDARGERIARRSVPVTEGTPDDDLLYDVYAHDAVGREVRHTTPWGAVVETEYDGLRAEVTDALGHVTVVEHDPLGRPVTVTDAAMGVTRYKHGPFGALYTVTDPGGAITRTTRDALGRVRQLDHPDRGTTVITNDGFGELVSSTDALGRETTFSYDGLGRTTSRVDEDGAERLTTTWTWDTALHGLGKLHVLESPDGDKTYGYTEHGKLETMALRIDGERAALTSRLGYDELGRVETLTYPTPAGAAPFVVAHDHDAHGHVLAVLAVRDSATRSVYWRLTDVDSAGRYREEAFGNGAVTERSYYADKQRLKGVVTRTGATAVQDLGYGYDDRLSLTRRTDALQPQHRNERFRYDSLERLTCAYFSDVESDTAPCALRYDHDPNGNLTFATDAGTLSYDDPLHPHAVTGAGADSFGYDAVGNQIARPGGVRVSYTPFDLPRAITQGARTVSFGYDGDQQRIRKTTPDEETIYFGDLYERVTDAATGRAEHRYYVRSPERVVAIVTRGGQEPGTRYVHVDHLGSVDALTDEDGDVIERRSYDPFGQRRNPVWGEPTPASFASETTRGFTGHEGDDELGLVNMKGRIYAPRLGRFLTTDPIVQAPLSGQSWNPYSYVRNSPLDHVDPSGFQPAAQDEQVDPDEFHKDPAVRRMLNCGGAECNDPFFHPENPRVEGSFEAAEVGATTAPVDVGTTGTSSGFASQPVTVSPEHAGAGGPGTVVGQTLLGAAEGTRDLGLGIARSLALNALTFGMYGGYELGGAIWAGYEQDGIFGALNAVNPLYHIGLGAADTALAIDGGDYREAGAVGTKTMVLAAATVFGTGKGLGAASEELAIAARAAPRAYSVAFETTIPKVGAGSRGAHFKAANEALLAEMRASPELASAIDGLAIKLPTSSAGTVLQRSPPGWTWHHVPHRPGAMQLVPTQQHQGGPWQPLVHPNGVGGFKLWGTEF</sequence>
<evidence type="ECO:0000256" key="5">
    <source>
        <dbReference type="SAM" id="MobiDB-lite"/>
    </source>
</evidence>
<dbReference type="SUPFAM" id="SSF69318">
    <property type="entry name" value="Integrin alpha N-terminal domain"/>
    <property type="match status" value="2"/>
</dbReference>
<evidence type="ECO:0000256" key="4">
    <source>
        <dbReference type="ARBA" id="ARBA00023026"/>
    </source>
</evidence>
<accession>A0A150T086</accession>
<name>A0A150T086_SORCE</name>
<protein>
    <submittedName>
        <fullName evidence="7">Type IV secretion protein Rhs</fullName>
    </submittedName>
</protein>
<dbReference type="Gene3D" id="2.130.10.130">
    <property type="entry name" value="Integrin alpha, N-terminal"/>
    <property type="match status" value="1"/>
</dbReference>
<keyword evidence="2" id="KW-0964">Secreted</keyword>
<feature type="domain" description="Teneurin-like YD-shell" evidence="6">
    <location>
        <begin position="1574"/>
        <end position="1873"/>
    </location>
</feature>
<dbReference type="InterPro" id="IPR050708">
    <property type="entry name" value="T6SS_VgrG/RHS"/>
</dbReference>
<dbReference type="Proteomes" id="UP000075515">
    <property type="component" value="Unassembled WGS sequence"/>
</dbReference>
<proteinExistence type="predicted"/>
<comment type="caution">
    <text evidence="7">The sequence shown here is derived from an EMBL/GenBank/DDBJ whole genome shotgun (WGS) entry which is preliminary data.</text>
</comment>
<evidence type="ECO:0000256" key="3">
    <source>
        <dbReference type="ARBA" id="ARBA00022737"/>
    </source>
</evidence>
<dbReference type="PANTHER" id="PTHR32305">
    <property type="match status" value="1"/>
</dbReference>
<dbReference type="InterPro" id="IPR031325">
    <property type="entry name" value="RHS_repeat"/>
</dbReference>
<dbReference type="GO" id="GO:0005576">
    <property type="term" value="C:extracellular region"/>
    <property type="evidence" value="ECO:0007669"/>
    <property type="project" value="UniProtKB-SubCell"/>
</dbReference>
<evidence type="ECO:0000259" key="6">
    <source>
        <dbReference type="Pfam" id="PF25023"/>
    </source>
</evidence>